<dbReference type="PIRSF" id="PIRSF000196">
    <property type="entry name" value="Pro_dehydrog"/>
    <property type="match status" value="1"/>
</dbReference>
<sequence length="304" mass="33572">MLRSLLISLSQNNTMRGIMERSAPGRKLSSRFVAGLTVEDALRVTRDLNAQGFAVTADALGESVRSEAEALAAADIYHRLLDGITTARLNANVSLKLTGVGMDVSPELAERTTGDIVAHAAHEGNFVRIDMEGTPYTEATIALTERLAQQYPGSVGTVLQAYLFRTADDTARLLQQGIRIRLCKGAYKEAGDVAFPAKSDVDANYVKLMQTMLPSGVFCGIATHDPAMVEATERFAAENNIPRSAFEFQMLYGVKRELQRELVRKGYGVRIYLPFGTDWYPYFMRRLAERPANVLFLLRNLVSN</sequence>
<dbReference type="InterPro" id="IPR002872">
    <property type="entry name" value="Proline_DH_dom"/>
</dbReference>
<keyword evidence="6" id="KW-0560">Oxidoreductase</keyword>
<dbReference type="Gene3D" id="3.20.20.220">
    <property type="match status" value="1"/>
</dbReference>
<keyword evidence="7" id="KW-0642">Proline metabolism</keyword>
<dbReference type="Proteomes" id="UP000182427">
    <property type="component" value="Chromosome I"/>
</dbReference>
<feature type="binding site" evidence="10">
    <location>
        <position position="160"/>
    </location>
    <ligand>
        <name>FAD</name>
        <dbReference type="ChEBI" id="CHEBI:57692"/>
    </ligand>
</feature>
<dbReference type="GO" id="GO:0000166">
    <property type="term" value="F:nucleotide binding"/>
    <property type="evidence" value="ECO:0007669"/>
    <property type="project" value="UniProtKB-KW"/>
</dbReference>
<evidence type="ECO:0000256" key="5">
    <source>
        <dbReference type="ARBA" id="ARBA00022827"/>
    </source>
</evidence>
<evidence type="ECO:0000256" key="6">
    <source>
        <dbReference type="ARBA" id="ARBA00023002"/>
    </source>
</evidence>
<feature type="domain" description="Proline dehydrogenase" evidence="11">
    <location>
        <begin position="42"/>
        <end position="296"/>
    </location>
</feature>
<dbReference type="PANTHER" id="PTHR13914:SF0">
    <property type="entry name" value="PROLINE DEHYDROGENASE 1, MITOCHONDRIAL"/>
    <property type="match status" value="1"/>
</dbReference>
<keyword evidence="5 10" id="KW-0274">FAD</keyword>
<dbReference type="GO" id="GO:0004657">
    <property type="term" value="F:proline dehydrogenase activity"/>
    <property type="evidence" value="ECO:0007669"/>
    <property type="project" value="UniProtKB-EC"/>
</dbReference>
<dbReference type="InterPro" id="IPR015659">
    <property type="entry name" value="Proline_oxidase"/>
</dbReference>
<feature type="binding site" evidence="9">
    <location>
        <position position="96"/>
    </location>
    <ligand>
        <name>substrate</name>
    </ligand>
</feature>
<evidence type="ECO:0000256" key="1">
    <source>
        <dbReference type="ARBA" id="ARBA00004739"/>
    </source>
</evidence>
<evidence type="ECO:0000256" key="8">
    <source>
        <dbReference type="ARBA" id="ARBA00048779"/>
    </source>
</evidence>
<feature type="binding site" evidence="9">
    <location>
        <position position="285"/>
    </location>
    <ligand>
        <name>substrate</name>
    </ligand>
</feature>
<dbReference type="PANTHER" id="PTHR13914">
    <property type="entry name" value="PROLINE OXIDASE"/>
    <property type="match status" value="1"/>
</dbReference>
<dbReference type="SUPFAM" id="SSF51730">
    <property type="entry name" value="FAD-linked oxidoreductase"/>
    <property type="match status" value="1"/>
</dbReference>
<feature type="binding site" evidence="10">
    <location>
        <position position="131"/>
    </location>
    <ligand>
        <name>FAD</name>
        <dbReference type="ChEBI" id="CHEBI:57692"/>
    </ligand>
</feature>
<dbReference type="AlphaFoldDB" id="A0A1G7EW31"/>
<accession>A0A1G7EW31</accession>
<protein>
    <recommendedName>
        <fullName evidence="2">proline dehydrogenase</fullName>
        <ecNumber evidence="2">1.5.5.2</ecNumber>
    </recommendedName>
</protein>
<proteinExistence type="predicted"/>
<comment type="pathway">
    <text evidence="1">Amino-acid degradation; L-proline degradation into L-glutamate; L-glutamate from L-proline: step 1/2.</text>
</comment>
<keyword evidence="4 10" id="KW-0547">Nucleotide-binding</keyword>
<dbReference type="InterPro" id="IPR029041">
    <property type="entry name" value="FAD-linked_oxidoreductase-like"/>
</dbReference>
<evidence type="ECO:0000313" key="13">
    <source>
        <dbReference type="Proteomes" id="UP000182427"/>
    </source>
</evidence>
<evidence type="ECO:0000256" key="10">
    <source>
        <dbReference type="PIRSR" id="PIRSR000196-2"/>
    </source>
</evidence>
<dbReference type="GO" id="GO:0010133">
    <property type="term" value="P:L-proline catabolic process to L-glutamate"/>
    <property type="evidence" value="ECO:0007669"/>
    <property type="project" value="UniProtKB-UniPathway"/>
</dbReference>
<evidence type="ECO:0000313" key="12">
    <source>
        <dbReference type="EMBL" id="SDE67888.1"/>
    </source>
</evidence>
<evidence type="ECO:0000256" key="4">
    <source>
        <dbReference type="ARBA" id="ARBA00022741"/>
    </source>
</evidence>
<gene>
    <name evidence="12" type="ORF">SAMN05444167_0118</name>
</gene>
<name>A0A1G7EW31_9BACT</name>
<feature type="binding site" evidence="9">
    <location>
        <position position="286"/>
    </location>
    <ligand>
        <name>substrate</name>
    </ligand>
</feature>
<feature type="binding site" evidence="10">
    <location>
        <begin position="184"/>
        <end position="186"/>
    </location>
    <ligand>
        <name>FAD</name>
        <dbReference type="ChEBI" id="CHEBI:57692"/>
    </ligand>
</feature>
<evidence type="ECO:0000256" key="3">
    <source>
        <dbReference type="ARBA" id="ARBA00022630"/>
    </source>
</evidence>
<evidence type="ECO:0000259" key="11">
    <source>
        <dbReference type="Pfam" id="PF01619"/>
    </source>
</evidence>
<dbReference type="EMBL" id="LT629690">
    <property type="protein sequence ID" value="SDE67888.1"/>
    <property type="molecule type" value="Genomic_DNA"/>
</dbReference>
<dbReference type="EC" id="1.5.5.2" evidence="2"/>
<evidence type="ECO:0000256" key="7">
    <source>
        <dbReference type="ARBA" id="ARBA00023062"/>
    </source>
</evidence>
<reference evidence="12 13" key="1">
    <citation type="submission" date="2016-10" db="EMBL/GenBank/DDBJ databases">
        <authorList>
            <person name="de Groot N.N."/>
        </authorList>
    </citation>
    <scope>NUCLEOTIDE SEQUENCE [LARGE SCALE GENOMIC DNA]</scope>
    <source>
        <strain evidence="12 13">GAS232</strain>
    </source>
</reference>
<evidence type="ECO:0000256" key="2">
    <source>
        <dbReference type="ARBA" id="ARBA00012695"/>
    </source>
</evidence>
<dbReference type="RefSeq" id="WP_083343445.1">
    <property type="nucleotide sequence ID" value="NZ_LT629690.1"/>
</dbReference>
<comment type="catalytic activity">
    <reaction evidence="8">
        <text>L-proline + a quinone = (S)-1-pyrroline-5-carboxylate + a quinol + H(+)</text>
        <dbReference type="Rhea" id="RHEA:23784"/>
        <dbReference type="ChEBI" id="CHEBI:15378"/>
        <dbReference type="ChEBI" id="CHEBI:17388"/>
        <dbReference type="ChEBI" id="CHEBI:24646"/>
        <dbReference type="ChEBI" id="CHEBI:60039"/>
        <dbReference type="ChEBI" id="CHEBI:132124"/>
        <dbReference type="EC" id="1.5.5.2"/>
    </reaction>
</comment>
<feature type="binding site" evidence="10">
    <location>
        <position position="198"/>
    </location>
    <ligand>
        <name>FAD</name>
        <dbReference type="ChEBI" id="CHEBI:57692"/>
    </ligand>
</feature>
<organism evidence="12 13">
    <name type="scientific">Terriglobus roseus</name>
    <dbReference type="NCBI Taxonomy" id="392734"/>
    <lineage>
        <taxon>Bacteria</taxon>
        <taxon>Pseudomonadati</taxon>
        <taxon>Acidobacteriota</taxon>
        <taxon>Terriglobia</taxon>
        <taxon>Terriglobales</taxon>
        <taxon>Acidobacteriaceae</taxon>
        <taxon>Terriglobus</taxon>
    </lineage>
</organism>
<keyword evidence="3" id="KW-0285">Flavoprotein</keyword>
<dbReference type="Pfam" id="PF01619">
    <property type="entry name" value="Pro_dh"/>
    <property type="match status" value="1"/>
</dbReference>
<evidence type="ECO:0000256" key="9">
    <source>
        <dbReference type="PIRSR" id="PIRSR000196-1"/>
    </source>
</evidence>
<dbReference type="OrthoDB" id="9773461at2"/>
<dbReference type="UniPathway" id="UPA00261">
    <property type="reaction ID" value="UER00373"/>
</dbReference>
<keyword evidence="13" id="KW-1185">Reference proteome</keyword>
<dbReference type="InterPro" id="IPR008219">
    <property type="entry name" value="PRODH_bac_arc"/>
</dbReference>
<feature type="binding site" evidence="10">
    <location>
        <begin position="223"/>
        <end position="224"/>
    </location>
    <ligand>
        <name>FAD</name>
        <dbReference type="ChEBI" id="CHEBI:57692"/>
    </ligand>
</feature>
<comment type="cofactor">
    <cofactor evidence="10">
        <name>FAD</name>
        <dbReference type="ChEBI" id="CHEBI:57692"/>
    </cofactor>
    <text evidence="10">Binds 1 FAD per subunit.</text>
</comment>